<sequence length="235" mass="26511">MPLRANLPSRQSPPLLKKQRWKASAISEEVTEIDLDSLTAKMDPKVQELFFNRKEQGERVQLLVVGSEAMEAGNPGYSELFTEAIDMAYGGFVETEVMSFEGTSEEFIMTGLQLSDGYDVVLMEPFTLKNNGRVEIETEHLHIQNVFGEILTATNDAVLVLHPPQPIYGAQFYRTQVTALEEFAAVQNYVYINHWEQWPSTEDLTLKTYLTEESNPNNMGAETWANALIAYFTGS</sequence>
<dbReference type="Proteomes" id="UP001597109">
    <property type="component" value="Unassembled WGS sequence"/>
</dbReference>
<dbReference type="SUPFAM" id="SSF52266">
    <property type="entry name" value="SGNH hydrolase"/>
    <property type="match status" value="1"/>
</dbReference>
<gene>
    <name evidence="1" type="ORF">ACFQ1X_10615</name>
</gene>
<evidence type="ECO:0000313" key="1">
    <source>
        <dbReference type="EMBL" id="MFD1031882.1"/>
    </source>
</evidence>
<comment type="caution">
    <text evidence="1">The sequence shown here is derived from an EMBL/GenBank/DDBJ whole genome shotgun (WGS) entry which is preliminary data.</text>
</comment>
<reference evidence="2" key="1">
    <citation type="journal article" date="2019" name="Int. J. Syst. Evol. Microbiol.">
        <title>The Global Catalogue of Microorganisms (GCM) 10K type strain sequencing project: providing services to taxonomists for standard genome sequencing and annotation.</title>
        <authorList>
            <consortium name="The Broad Institute Genomics Platform"/>
            <consortium name="The Broad Institute Genome Sequencing Center for Infectious Disease"/>
            <person name="Wu L."/>
            <person name="Ma J."/>
        </authorList>
    </citation>
    <scope>NUCLEOTIDE SEQUENCE [LARGE SCALE GENOMIC DNA]</scope>
    <source>
        <strain evidence="2">CCUG 56756</strain>
    </source>
</reference>
<accession>A0ABW3LB93</accession>
<name>A0ABW3LB93_9BACL</name>
<organism evidence="1 2">
    <name type="scientific">Metaplanococcus flavidus</name>
    <dbReference type="NCBI Taxonomy" id="569883"/>
    <lineage>
        <taxon>Bacteria</taxon>
        <taxon>Bacillati</taxon>
        <taxon>Bacillota</taxon>
        <taxon>Bacilli</taxon>
        <taxon>Bacillales</taxon>
        <taxon>Caryophanaceae</taxon>
        <taxon>Metaplanococcus</taxon>
    </lineage>
</organism>
<dbReference type="EMBL" id="JBHTKI010000014">
    <property type="protein sequence ID" value="MFD1031882.1"/>
    <property type="molecule type" value="Genomic_DNA"/>
</dbReference>
<keyword evidence="1" id="KW-0378">Hydrolase</keyword>
<keyword evidence="2" id="KW-1185">Reference proteome</keyword>
<dbReference type="GO" id="GO:0016787">
    <property type="term" value="F:hydrolase activity"/>
    <property type="evidence" value="ECO:0007669"/>
    <property type="project" value="UniProtKB-KW"/>
</dbReference>
<evidence type="ECO:0000313" key="2">
    <source>
        <dbReference type="Proteomes" id="UP001597109"/>
    </source>
</evidence>
<protein>
    <submittedName>
        <fullName evidence="1">SGNH/GDSL hydrolase family protein</fullName>
    </submittedName>
</protein>
<dbReference type="RefSeq" id="WP_144840842.1">
    <property type="nucleotide sequence ID" value="NZ_JBHTKI010000014.1"/>
</dbReference>
<proteinExistence type="predicted"/>